<evidence type="ECO:0000259" key="2">
    <source>
        <dbReference type="Pfam" id="PF00884"/>
    </source>
</evidence>
<dbReference type="RefSeq" id="WP_380652236.1">
    <property type="nucleotide sequence ID" value="NZ_JBHRVQ010000001.1"/>
</dbReference>
<accession>A0ABV7N3F3</accession>
<dbReference type="InterPro" id="IPR000917">
    <property type="entry name" value="Sulfatase_N"/>
</dbReference>
<dbReference type="EMBL" id="JBHRVQ010000001">
    <property type="protein sequence ID" value="MFC3387784.1"/>
    <property type="molecule type" value="Genomic_DNA"/>
</dbReference>
<evidence type="ECO:0000256" key="1">
    <source>
        <dbReference type="SAM" id="MobiDB-lite"/>
    </source>
</evidence>
<protein>
    <submittedName>
        <fullName evidence="3">Sulfatase</fullName>
    </submittedName>
</protein>
<dbReference type="InterPro" id="IPR017850">
    <property type="entry name" value="Alkaline_phosphatase_core_sf"/>
</dbReference>
<dbReference type="PANTHER" id="PTHR43751:SF3">
    <property type="entry name" value="SULFATASE N-TERMINAL DOMAIN-CONTAINING PROTEIN"/>
    <property type="match status" value="1"/>
</dbReference>
<sequence length="514" mass="58416">MKVLFLDLDSVSPRHLGCYGYERDTSPNIDQIAERGVQFNNYYTSDAPCAPSRTALMSGQFGLRNGLVNHGGTAGDMRHQGESRNLFSDLSVGGSLPSFLQLGARLNTALISPFPQRHGTYNFYAGFNEIFNTGGFGMESAEQVTPVAKDWLDKNGKDDDWFLYINYWDAHTPYRAPESFGNPFENTELPSWANEETLEKHQQAVGPHSVHELEIDHNNMTYTNEMSDKFPRSPGEIKTMADLRKMIDGYDTGIRYVDEHVGMLVDHLEQLGVLEDTVIIISADHGENMGQLGIYGEHATADDGTCRIPMIIKWPGMQEGIVDEGLHYHLDLPLTLAEMFDLPASPNWDGRSFADSLKTGADTGRDYLVISQCAHVAQRSVRFGDWLYMKTYHDGYHLFDDEMLFNLKDDPREENNVAEAHREVCMEGAYYLNQWRDTTMIRAGLDVDPLWTVMKEGGPFHAKGFLKNYGQRLVETGREEQFEKLKAKHPQEFPEERRDEKGEFTRKMMSSLFE</sequence>
<name>A0ABV7N3F3_9STAP</name>
<reference evidence="4" key="1">
    <citation type="journal article" date="2019" name="Int. J. Syst. Evol. Microbiol.">
        <title>The Global Catalogue of Microorganisms (GCM) 10K type strain sequencing project: providing services to taxonomists for standard genome sequencing and annotation.</title>
        <authorList>
            <consortium name="The Broad Institute Genomics Platform"/>
            <consortium name="The Broad Institute Genome Sequencing Center for Infectious Disease"/>
            <person name="Wu L."/>
            <person name="Ma J."/>
        </authorList>
    </citation>
    <scope>NUCLEOTIDE SEQUENCE [LARGE SCALE GENOMIC DNA]</scope>
    <source>
        <strain evidence="4">CCM 7756</strain>
    </source>
</reference>
<gene>
    <name evidence="3" type="ORF">ACFOEO_04125</name>
</gene>
<dbReference type="PANTHER" id="PTHR43751">
    <property type="entry name" value="SULFATASE"/>
    <property type="match status" value="1"/>
</dbReference>
<organism evidence="3 4">
    <name type="scientific">Salinicoccus sesuvii</name>
    <dbReference type="NCBI Taxonomy" id="868281"/>
    <lineage>
        <taxon>Bacteria</taxon>
        <taxon>Bacillati</taxon>
        <taxon>Bacillota</taxon>
        <taxon>Bacilli</taxon>
        <taxon>Bacillales</taxon>
        <taxon>Staphylococcaceae</taxon>
        <taxon>Salinicoccus</taxon>
    </lineage>
</organism>
<feature type="compositionally biased region" description="Basic and acidic residues" evidence="1">
    <location>
        <begin position="484"/>
        <end position="506"/>
    </location>
</feature>
<dbReference type="CDD" id="cd16148">
    <property type="entry name" value="sulfatase_like"/>
    <property type="match status" value="1"/>
</dbReference>
<evidence type="ECO:0000313" key="4">
    <source>
        <dbReference type="Proteomes" id="UP001595637"/>
    </source>
</evidence>
<feature type="region of interest" description="Disordered" evidence="1">
    <location>
        <begin position="484"/>
        <end position="514"/>
    </location>
</feature>
<dbReference type="SUPFAM" id="SSF53649">
    <property type="entry name" value="Alkaline phosphatase-like"/>
    <property type="match status" value="1"/>
</dbReference>
<dbReference type="InterPro" id="IPR052701">
    <property type="entry name" value="GAG_Ulvan_Degrading_Sulfatases"/>
</dbReference>
<dbReference type="Pfam" id="PF00884">
    <property type="entry name" value="Sulfatase"/>
    <property type="match status" value="1"/>
</dbReference>
<proteinExistence type="predicted"/>
<dbReference type="Gene3D" id="3.40.720.10">
    <property type="entry name" value="Alkaline Phosphatase, subunit A"/>
    <property type="match status" value="1"/>
</dbReference>
<feature type="domain" description="Sulfatase N-terminal" evidence="2">
    <location>
        <begin position="3"/>
        <end position="341"/>
    </location>
</feature>
<comment type="caution">
    <text evidence="3">The sequence shown here is derived from an EMBL/GenBank/DDBJ whole genome shotgun (WGS) entry which is preliminary data.</text>
</comment>
<keyword evidence="4" id="KW-1185">Reference proteome</keyword>
<evidence type="ECO:0000313" key="3">
    <source>
        <dbReference type="EMBL" id="MFC3387784.1"/>
    </source>
</evidence>
<dbReference type="Proteomes" id="UP001595637">
    <property type="component" value="Unassembled WGS sequence"/>
</dbReference>